<reference evidence="2 3" key="1">
    <citation type="journal article" date="2017" name="Gigascience">
        <title>Draft genome of the honey bee ectoparasitic mite, Tropilaelaps mercedesae, is shaped by the parasitic life history.</title>
        <authorList>
            <person name="Dong X."/>
            <person name="Armstrong S.D."/>
            <person name="Xia D."/>
            <person name="Makepeace B.L."/>
            <person name="Darby A.C."/>
            <person name="Kadowaki T."/>
        </authorList>
    </citation>
    <scope>NUCLEOTIDE SEQUENCE [LARGE SCALE GENOMIC DNA]</scope>
    <source>
        <strain evidence="2">Wuxi-XJTLU</strain>
    </source>
</reference>
<sequence length="299" mass="34523">MHNYLSSGRTWPPPQRSLLSRGLSRELCQDAESVPMKEINTRETRSHNAANDYGYGAAKQFFGGTKTIDKDEWRAICYGDENDFVRGMRPLLLPGSFYRREALRWSKPQIKLRNRWRQRPNYQDKTCENFVRKRTDLATLTEEQQAPLTHPLSSTIAIAMMHTRPSRRQLDCLRRWMTALSTKQQKQQREHREGDNKEENSVRLCSRITKKVPRCANRHATVKEQLSGCSRSHTRAMREAKKAEQPLQWANVGQQVDGRLCIAEAANVETHRVEICNECAGQSCDNVTELSNAYDDLES</sequence>
<comment type="caution">
    <text evidence="2">The sequence shown here is derived from an EMBL/GenBank/DDBJ whole genome shotgun (WGS) entry which is preliminary data.</text>
</comment>
<protein>
    <submittedName>
        <fullName evidence="2">Uncharacterized protein</fullName>
    </submittedName>
</protein>
<name>A0A1V9X7R9_9ACAR</name>
<evidence type="ECO:0000313" key="2">
    <source>
        <dbReference type="EMBL" id="OQR69610.1"/>
    </source>
</evidence>
<evidence type="ECO:0000256" key="1">
    <source>
        <dbReference type="SAM" id="MobiDB-lite"/>
    </source>
</evidence>
<dbReference type="InParanoid" id="A0A1V9X7R9"/>
<keyword evidence="3" id="KW-1185">Reference proteome</keyword>
<gene>
    <name evidence="2" type="ORF">BIW11_04335</name>
</gene>
<feature type="compositionally biased region" description="Basic and acidic residues" evidence="1">
    <location>
        <begin position="187"/>
        <end position="200"/>
    </location>
</feature>
<dbReference type="Proteomes" id="UP000192247">
    <property type="component" value="Unassembled WGS sequence"/>
</dbReference>
<evidence type="ECO:0000313" key="3">
    <source>
        <dbReference type="Proteomes" id="UP000192247"/>
    </source>
</evidence>
<organism evidence="2 3">
    <name type="scientific">Tropilaelaps mercedesae</name>
    <dbReference type="NCBI Taxonomy" id="418985"/>
    <lineage>
        <taxon>Eukaryota</taxon>
        <taxon>Metazoa</taxon>
        <taxon>Ecdysozoa</taxon>
        <taxon>Arthropoda</taxon>
        <taxon>Chelicerata</taxon>
        <taxon>Arachnida</taxon>
        <taxon>Acari</taxon>
        <taxon>Parasitiformes</taxon>
        <taxon>Mesostigmata</taxon>
        <taxon>Gamasina</taxon>
        <taxon>Dermanyssoidea</taxon>
        <taxon>Laelapidae</taxon>
        <taxon>Tropilaelaps</taxon>
    </lineage>
</organism>
<accession>A0A1V9X7R9</accession>
<dbReference type="AlphaFoldDB" id="A0A1V9X7R9"/>
<proteinExistence type="predicted"/>
<feature type="region of interest" description="Disordered" evidence="1">
    <location>
        <begin position="181"/>
        <end position="200"/>
    </location>
</feature>
<dbReference type="EMBL" id="MNPL01020354">
    <property type="protein sequence ID" value="OQR69610.1"/>
    <property type="molecule type" value="Genomic_DNA"/>
</dbReference>